<comment type="caution">
    <text evidence="3">The sequence shown here is derived from an EMBL/GenBank/DDBJ whole genome shotgun (WGS) entry which is preliminary data.</text>
</comment>
<dbReference type="Proteomes" id="UP001215151">
    <property type="component" value="Unassembled WGS sequence"/>
</dbReference>
<dbReference type="AlphaFoldDB" id="A0AAD7TU67"/>
<evidence type="ECO:0000313" key="3">
    <source>
        <dbReference type="EMBL" id="KAJ8475327.1"/>
    </source>
</evidence>
<dbReference type="EMBL" id="JAPEVG010000162">
    <property type="protein sequence ID" value="KAJ8475327.1"/>
    <property type="molecule type" value="Genomic_DNA"/>
</dbReference>
<proteinExistence type="predicted"/>
<feature type="coiled-coil region" evidence="1">
    <location>
        <begin position="103"/>
        <end position="137"/>
    </location>
</feature>
<evidence type="ECO:0000256" key="2">
    <source>
        <dbReference type="SAM" id="MobiDB-lite"/>
    </source>
</evidence>
<keyword evidence="1" id="KW-0175">Coiled coil</keyword>
<gene>
    <name evidence="3" type="ORF">ONZ51_g6622</name>
</gene>
<name>A0AAD7TU67_9APHY</name>
<evidence type="ECO:0000313" key="4">
    <source>
        <dbReference type="Proteomes" id="UP001215151"/>
    </source>
</evidence>
<sequence>MLPFLTTLRRIFFFVMEAITSWWRKTDNDPSPARSTRRLSFYRPGQEHERREGRKELRALLDKREGELKGVREQGLLWQRKALDAEKRLAEESSARRVEEDGRRKAEEHIRELRKRIDSREGELKASNAAKAELEKALAHGQVERRNLTALLETKTAELKEAQTYMSKVDDVSDSEVLQLAKNINAAIFQIAAKVADDCHSTIDATASRPLRDQAAARLEKAVNFGSDLPRILASADHTQDNFLVQIALQALFAISLCNLASAWPTPVNERISLLQSIYGEMCRQEPQSVFGKWRTMTLTYMRTVLPEQSKVEVDITRSLSKQVANVLLASGYGQSTDEVYEFVKQNYLKSLRSLIAQAIEFGYATGARIVSADVGIVAITANEVFQSERMQDEWADPKNPQNVPQGVRVFCTTRLGLVRRERKRVTGRGDAVNTSQELYLLKPSVVLEDTVKEFLEDIGHGQ</sequence>
<protein>
    <submittedName>
        <fullName evidence="3">Uncharacterized protein</fullName>
    </submittedName>
</protein>
<evidence type="ECO:0000256" key="1">
    <source>
        <dbReference type="SAM" id="Coils"/>
    </source>
</evidence>
<reference evidence="3" key="1">
    <citation type="submission" date="2022-11" db="EMBL/GenBank/DDBJ databases">
        <title>Genome Sequence of Cubamyces cubensis.</title>
        <authorList>
            <person name="Buettner E."/>
        </authorList>
    </citation>
    <scope>NUCLEOTIDE SEQUENCE</scope>
    <source>
        <strain evidence="3">MPL-01</strain>
    </source>
</reference>
<keyword evidence="4" id="KW-1185">Reference proteome</keyword>
<feature type="region of interest" description="Disordered" evidence="2">
    <location>
        <begin position="26"/>
        <end position="53"/>
    </location>
</feature>
<accession>A0AAD7TU67</accession>
<organism evidence="3 4">
    <name type="scientific">Trametes cubensis</name>
    <dbReference type="NCBI Taxonomy" id="1111947"/>
    <lineage>
        <taxon>Eukaryota</taxon>
        <taxon>Fungi</taxon>
        <taxon>Dikarya</taxon>
        <taxon>Basidiomycota</taxon>
        <taxon>Agaricomycotina</taxon>
        <taxon>Agaricomycetes</taxon>
        <taxon>Polyporales</taxon>
        <taxon>Polyporaceae</taxon>
        <taxon>Trametes</taxon>
    </lineage>
</organism>